<reference evidence="2" key="1">
    <citation type="journal article" date="2021" name="Nat. Commun.">
        <title>Genetic determinants of endophytism in the Arabidopsis root mycobiome.</title>
        <authorList>
            <person name="Mesny F."/>
            <person name="Miyauchi S."/>
            <person name="Thiergart T."/>
            <person name="Pickel B."/>
            <person name="Atanasova L."/>
            <person name="Karlsson M."/>
            <person name="Huettel B."/>
            <person name="Barry K.W."/>
            <person name="Haridas S."/>
            <person name="Chen C."/>
            <person name="Bauer D."/>
            <person name="Andreopoulos W."/>
            <person name="Pangilinan J."/>
            <person name="LaButti K."/>
            <person name="Riley R."/>
            <person name="Lipzen A."/>
            <person name="Clum A."/>
            <person name="Drula E."/>
            <person name="Henrissat B."/>
            <person name="Kohler A."/>
            <person name="Grigoriev I.V."/>
            <person name="Martin F.M."/>
            <person name="Hacquard S."/>
        </authorList>
    </citation>
    <scope>NUCLEOTIDE SEQUENCE</scope>
    <source>
        <strain evidence="2">MPI-SDFR-AT-0117</strain>
    </source>
</reference>
<feature type="compositionally biased region" description="Basic and acidic residues" evidence="1">
    <location>
        <begin position="1"/>
        <end position="15"/>
    </location>
</feature>
<comment type="caution">
    <text evidence="2">The sequence shown here is derived from an EMBL/GenBank/DDBJ whole genome shotgun (WGS) entry which is preliminary data.</text>
</comment>
<evidence type="ECO:0000256" key="1">
    <source>
        <dbReference type="SAM" id="MobiDB-lite"/>
    </source>
</evidence>
<accession>A0A9P9A6K8</accession>
<keyword evidence="3" id="KW-1185">Reference proteome</keyword>
<name>A0A9P9A6K8_9PEZI</name>
<protein>
    <submittedName>
        <fullName evidence="2">Uncharacterized protein</fullName>
    </submittedName>
</protein>
<proteinExistence type="predicted"/>
<gene>
    <name evidence="2" type="ORF">F5X68DRAFT_242790</name>
</gene>
<dbReference type="Proteomes" id="UP000770015">
    <property type="component" value="Unassembled WGS sequence"/>
</dbReference>
<dbReference type="EMBL" id="JAGSXJ010000018">
    <property type="protein sequence ID" value="KAH6682179.1"/>
    <property type="molecule type" value="Genomic_DNA"/>
</dbReference>
<organism evidence="2 3">
    <name type="scientific">Plectosphaerella plurivora</name>
    <dbReference type="NCBI Taxonomy" id="936078"/>
    <lineage>
        <taxon>Eukaryota</taxon>
        <taxon>Fungi</taxon>
        <taxon>Dikarya</taxon>
        <taxon>Ascomycota</taxon>
        <taxon>Pezizomycotina</taxon>
        <taxon>Sordariomycetes</taxon>
        <taxon>Hypocreomycetidae</taxon>
        <taxon>Glomerellales</taxon>
        <taxon>Plectosphaerellaceae</taxon>
        <taxon>Plectosphaerella</taxon>
    </lineage>
</organism>
<evidence type="ECO:0000313" key="2">
    <source>
        <dbReference type="EMBL" id="KAH6682179.1"/>
    </source>
</evidence>
<dbReference type="OrthoDB" id="4424523at2759"/>
<feature type="region of interest" description="Disordered" evidence="1">
    <location>
        <begin position="1"/>
        <end position="27"/>
    </location>
</feature>
<sequence>MTSPHSDSDGSYRSESEDDWEDLSPEAKIQQDGADKWGWVIYRCSYVKEFDAAWEDLKHRLADTMDWVFVEDPALEDASIEELRLRFQEWARQDTARELESTG</sequence>
<evidence type="ECO:0000313" key="3">
    <source>
        <dbReference type="Proteomes" id="UP000770015"/>
    </source>
</evidence>
<dbReference type="AlphaFoldDB" id="A0A9P9A6K8"/>